<accession>A0ACC0UKT5</accession>
<dbReference type="EMBL" id="JAGFNK010000011">
    <property type="protein sequence ID" value="KAI9512168.1"/>
    <property type="molecule type" value="Genomic_DNA"/>
</dbReference>
<name>A0ACC0UKT5_9AGAM</name>
<gene>
    <name evidence="1" type="ORF">F5148DRAFT_1273809</name>
</gene>
<evidence type="ECO:0000313" key="2">
    <source>
        <dbReference type="Proteomes" id="UP001207468"/>
    </source>
</evidence>
<comment type="caution">
    <text evidence="1">The sequence shown here is derived from an EMBL/GenBank/DDBJ whole genome shotgun (WGS) entry which is preliminary data.</text>
</comment>
<organism evidence="1 2">
    <name type="scientific">Russula earlei</name>
    <dbReference type="NCBI Taxonomy" id="71964"/>
    <lineage>
        <taxon>Eukaryota</taxon>
        <taxon>Fungi</taxon>
        <taxon>Dikarya</taxon>
        <taxon>Basidiomycota</taxon>
        <taxon>Agaricomycotina</taxon>
        <taxon>Agaricomycetes</taxon>
        <taxon>Russulales</taxon>
        <taxon>Russulaceae</taxon>
        <taxon>Russula</taxon>
    </lineage>
</organism>
<sequence length="339" mass="37913">MSSTGSSIYRFVICFSFRASAFTKFQPSFVREASLIAPKSLEAQIIQDASHPIEALKEAISTSITDLPTQAPSPLSDINPATPTSPIRRLLSMTKAKGAKIPWKDPEPWEVLRAVENKDVIYLMEVRDRAFHALVCPSGGLTPLIHAMHIGKSHHDVAITLGKDFAKKEIKSILVSIRGSLKVAIDYGLQSSQIDLLASFMQTLVMSEGDHWIQEQLKLGPSACPVEVARTSIKRIATHALNKAPLIAELEDYISNATLDLLMMAAWSLALESFHGEPIPPYSFARDDRVYRAFTERLDKYRDHINRRLRKQLKSQLETLRTIIQGRARSWHVSASLLF</sequence>
<reference evidence="1" key="1">
    <citation type="submission" date="2021-03" db="EMBL/GenBank/DDBJ databases">
        <title>Evolutionary priming and transition to the ectomycorrhizal habit in an iconic lineage of mushroom-forming fungi: is preadaptation a requirement?</title>
        <authorList>
            <consortium name="DOE Joint Genome Institute"/>
            <person name="Looney B.P."/>
            <person name="Miyauchi S."/>
            <person name="Morin E."/>
            <person name="Drula E."/>
            <person name="Courty P.E."/>
            <person name="Chicoki N."/>
            <person name="Fauchery L."/>
            <person name="Kohler A."/>
            <person name="Kuo A."/>
            <person name="LaButti K."/>
            <person name="Pangilinan J."/>
            <person name="Lipzen A."/>
            <person name="Riley R."/>
            <person name="Andreopoulos W."/>
            <person name="He G."/>
            <person name="Johnson J."/>
            <person name="Barry K.W."/>
            <person name="Grigoriev I.V."/>
            <person name="Nagy L."/>
            <person name="Hibbett D."/>
            <person name="Henrissat B."/>
            <person name="Matheny P.B."/>
            <person name="Labbe J."/>
            <person name="Martin A.F."/>
        </authorList>
    </citation>
    <scope>NUCLEOTIDE SEQUENCE</scope>
    <source>
        <strain evidence="1">BPL698</strain>
    </source>
</reference>
<keyword evidence="2" id="KW-1185">Reference proteome</keyword>
<proteinExistence type="predicted"/>
<dbReference type="Proteomes" id="UP001207468">
    <property type="component" value="Unassembled WGS sequence"/>
</dbReference>
<protein>
    <submittedName>
        <fullName evidence="1">Uncharacterized protein</fullName>
    </submittedName>
</protein>
<evidence type="ECO:0000313" key="1">
    <source>
        <dbReference type="EMBL" id="KAI9512168.1"/>
    </source>
</evidence>